<evidence type="ECO:0000313" key="7">
    <source>
        <dbReference type="Proteomes" id="UP000469452"/>
    </source>
</evidence>
<dbReference type="InterPro" id="IPR016181">
    <property type="entry name" value="Acyl_CoA_acyltransferase"/>
</dbReference>
<evidence type="ECO:0000259" key="5">
    <source>
        <dbReference type="PROSITE" id="PS51186"/>
    </source>
</evidence>
<feature type="transmembrane region" description="Helical" evidence="4">
    <location>
        <begin position="167"/>
        <end position="192"/>
    </location>
</feature>
<dbReference type="EMBL" id="VJMI01014856">
    <property type="protein sequence ID" value="KAF0736147.1"/>
    <property type="molecule type" value="Genomic_DNA"/>
</dbReference>
<feature type="transmembrane region" description="Helical" evidence="4">
    <location>
        <begin position="204"/>
        <end position="224"/>
    </location>
</feature>
<evidence type="ECO:0000313" key="6">
    <source>
        <dbReference type="EMBL" id="KAF0736147.1"/>
    </source>
</evidence>
<dbReference type="Pfam" id="PF00583">
    <property type="entry name" value="Acetyltransf_1"/>
    <property type="match status" value="1"/>
</dbReference>
<evidence type="ECO:0000256" key="2">
    <source>
        <dbReference type="ARBA" id="ARBA00023315"/>
    </source>
</evidence>
<comment type="similarity">
    <text evidence="3">Belongs to the acetyltransferase family. ARD1 subfamily.</text>
</comment>
<dbReference type="InterPro" id="IPR051646">
    <property type="entry name" value="NatB_acetyltransferase_subunit"/>
</dbReference>
<organism evidence="6 7">
    <name type="scientific">Aphanomyces astaci</name>
    <name type="common">Crayfish plague agent</name>
    <dbReference type="NCBI Taxonomy" id="112090"/>
    <lineage>
        <taxon>Eukaryota</taxon>
        <taxon>Sar</taxon>
        <taxon>Stramenopiles</taxon>
        <taxon>Oomycota</taxon>
        <taxon>Saprolegniomycetes</taxon>
        <taxon>Saprolegniales</taxon>
        <taxon>Verrucalvaceae</taxon>
        <taxon>Aphanomyces</taxon>
    </lineage>
</organism>
<reference evidence="6 7" key="1">
    <citation type="submission" date="2019-06" db="EMBL/GenBank/DDBJ databases">
        <title>Genomics analysis of Aphanomyces spp. identifies a new class of oomycete effector associated with host adaptation.</title>
        <authorList>
            <person name="Gaulin E."/>
        </authorList>
    </citation>
    <scope>NUCLEOTIDE SEQUENCE [LARGE SCALE GENOMIC DNA]</scope>
    <source>
        <strain evidence="6 7">E</strain>
    </source>
</reference>
<gene>
    <name evidence="6" type="ORF">AaE_009016</name>
</gene>
<keyword evidence="4" id="KW-0812">Transmembrane</keyword>
<dbReference type="GO" id="GO:0004596">
    <property type="term" value="F:protein-N-terminal amino-acid acetyltransferase activity"/>
    <property type="evidence" value="ECO:0007669"/>
    <property type="project" value="TreeGrafter"/>
</dbReference>
<dbReference type="Gene3D" id="3.40.630.30">
    <property type="match status" value="1"/>
</dbReference>
<dbReference type="VEuPathDB" id="FungiDB:H257_07208"/>
<evidence type="ECO:0000256" key="4">
    <source>
        <dbReference type="SAM" id="Phobius"/>
    </source>
</evidence>
<dbReference type="Proteomes" id="UP000469452">
    <property type="component" value="Unassembled WGS sequence"/>
</dbReference>
<dbReference type="PANTHER" id="PTHR45910:SF1">
    <property type="entry name" value="N-ALPHA-ACETYLTRANSFERASE 20"/>
    <property type="match status" value="1"/>
</dbReference>
<proteinExistence type="inferred from homology"/>
<protein>
    <recommendedName>
        <fullName evidence="5">N-acetyltransferase domain-containing protein</fullName>
    </recommendedName>
</protein>
<comment type="caution">
    <text evidence="6">The sequence shown here is derived from an EMBL/GenBank/DDBJ whole genome shotgun (WGS) entry which is preliminary data.</text>
</comment>
<sequence length="240" mass="27346">MTSTRKFRCDDLFRFNNVNLDVLTETYNMSFYLQYLTKWPDYFLLQEDPNGTMMGYVMGKAEGKGENWHGHVTAVTVAPEFRRLGLAKNLMDYLENVSVELYVYDGYFVDLFVRVSNTLAIGMYEKFGYSVYRRVIGYYSGDDDGEDAFDMRKALPRDKDKKSIIPLPYPTSVWTGFSAGCALAAAVLMGLFMQTPPDNTTMMLSVVVSVVVALLVLRVLYMCLQRILPKAMIADLTYVD</sequence>
<evidence type="ECO:0000256" key="1">
    <source>
        <dbReference type="ARBA" id="ARBA00022679"/>
    </source>
</evidence>
<dbReference type="FunFam" id="3.40.630.30:FF:000034">
    <property type="entry name" value="N-alpha-acetyltransferase 20"/>
    <property type="match status" value="1"/>
</dbReference>
<dbReference type="PANTHER" id="PTHR45910">
    <property type="entry name" value="N-ALPHA-ACETYLTRANSFERASE 20"/>
    <property type="match status" value="1"/>
</dbReference>
<evidence type="ECO:0000256" key="3">
    <source>
        <dbReference type="ARBA" id="ARBA00025786"/>
    </source>
</evidence>
<keyword evidence="2" id="KW-0012">Acyltransferase</keyword>
<feature type="domain" description="N-acetyltransferase" evidence="5">
    <location>
        <begin position="2"/>
        <end position="156"/>
    </location>
</feature>
<dbReference type="AlphaFoldDB" id="A0A6A5A922"/>
<accession>A0A6A5A922</accession>
<dbReference type="SUPFAM" id="SSF55729">
    <property type="entry name" value="Acyl-CoA N-acyltransferases (Nat)"/>
    <property type="match status" value="1"/>
</dbReference>
<dbReference type="CDD" id="cd04301">
    <property type="entry name" value="NAT_SF"/>
    <property type="match status" value="1"/>
</dbReference>
<keyword evidence="4" id="KW-0472">Membrane</keyword>
<keyword evidence="1" id="KW-0808">Transferase</keyword>
<keyword evidence="4" id="KW-1133">Transmembrane helix</keyword>
<dbReference type="InterPro" id="IPR000182">
    <property type="entry name" value="GNAT_dom"/>
</dbReference>
<dbReference type="GO" id="GO:0031416">
    <property type="term" value="C:NatB complex"/>
    <property type="evidence" value="ECO:0007669"/>
    <property type="project" value="TreeGrafter"/>
</dbReference>
<name>A0A6A5A922_APHAT</name>
<dbReference type="PROSITE" id="PS51186">
    <property type="entry name" value="GNAT"/>
    <property type="match status" value="1"/>
</dbReference>